<comment type="subcellular location">
    <subcellularLocation>
        <location evidence="1">Cell membrane</location>
        <topology evidence="1">Peripheral membrane protein</topology>
    </subcellularLocation>
</comment>
<evidence type="ECO:0000256" key="6">
    <source>
        <dbReference type="ARBA" id="ARBA00022840"/>
    </source>
</evidence>
<dbReference type="Proteomes" id="UP000199315">
    <property type="component" value="Unassembled WGS sequence"/>
</dbReference>
<evidence type="ECO:0000256" key="5">
    <source>
        <dbReference type="ARBA" id="ARBA00022741"/>
    </source>
</evidence>
<dbReference type="CDD" id="cd03215">
    <property type="entry name" value="ABC_Carb_Monos_II"/>
    <property type="match status" value="1"/>
</dbReference>
<reference evidence="10 11" key="1">
    <citation type="submission" date="2016-09" db="EMBL/GenBank/DDBJ databases">
        <authorList>
            <person name="Capua I."/>
            <person name="De Benedictis P."/>
            <person name="Joannis T."/>
            <person name="Lombin L.H."/>
            <person name="Cattoli G."/>
        </authorList>
    </citation>
    <scope>NUCLEOTIDE SEQUENCE [LARGE SCALE GENOMIC DNA]</scope>
    <source>
        <strain evidence="10 11">GluBS11</strain>
    </source>
</reference>
<dbReference type="PANTHER" id="PTHR43790">
    <property type="entry name" value="CARBOHYDRATE TRANSPORT ATP-BINDING PROTEIN MG119-RELATED"/>
    <property type="match status" value="1"/>
</dbReference>
<proteinExistence type="predicted"/>
<dbReference type="PROSITE" id="PS50893">
    <property type="entry name" value="ABC_TRANSPORTER_2"/>
    <property type="match status" value="2"/>
</dbReference>
<keyword evidence="3" id="KW-1003">Cell membrane</keyword>
<accession>A0A1D3TWI9</accession>
<dbReference type="AlphaFoldDB" id="A0A1D3TWI9"/>
<evidence type="ECO:0000256" key="3">
    <source>
        <dbReference type="ARBA" id="ARBA00022475"/>
    </source>
</evidence>
<keyword evidence="4" id="KW-0677">Repeat</keyword>
<keyword evidence="6 10" id="KW-0067">ATP-binding</keyword>
<dbReference type="STRING" id="1619234.SAMN05421730_102333"/>
<dbReference type="InterPro" id="IPR027417">
    <property type="entry name" value="P-loop_NTPase"/>
</dbReference>
<evidence type="ECO:0000256" key="4">
    <source>
        <dbReference type="ARBA" id="ARBA00022737"/>
    </source>
</evidence>
<dbReference type="GO" id="GO:0005524">
    <property type="term" value="F:ATP binding"/>
    <property type="evidence" value="ECO:0007669"/>
    <property type="project" value="UniProtKB-KW"/>
</dbReference>
<dbReference type="PROSITE" id="PS00211">
    <property type="entry name" value="ABC_TRANSPORTER_1"/>
    <property type="match status" value="1"/>
</dbReference>
<dbReference type="GO" id="GO:0016887">
    <property type="term" value="F:ATP hydrolysis activity"/>
    <property type="evidence" value="ECO:0007669"/>
    <property type="project" value="InterPro"/>
</dbReference>
<evidence type="ECO:0000259" key="9">
    <source>
        <dbReference type="PROSITE" id="PS50893"/>
    </source>
</evidence>
<dbReference type="SMART" id="SM00382">
    <property type="entry name" value="AAA"/>
    <property type="match status" value="2"/>
</dbReference>
<dbReference type="FunFam" id="3.40.50.300:FF:000127">
    <property type="entry name" value="Ribose import ATP-binding protein RbsA"/>
    <property type="match status" value="1"/>
</dbReference>
<feature type="domain" description="ABC transporter" evidence="9">
    <location>
        <begin position="251"/>
        <end position="496"/>
    </location>
</feature>
<evidence type="ECO:0000313" key="10">
    <source>
        <dbReference type="EMBL" id="SCP98618.1"/>
    </source>
</evidence>
<dbReference type="EMBL" id="FMKA01000023">
    <property type="protein sequence ID" value="SCP98618.1"/>
    <property type="molecule type" value="Genomic_DNA"/>
</dbReference>
<dbReference type="CDD" id="cd03216">
    <property type="entry name" value="ABC_Carb_Monos_I"/>
    <property type="match status" value="1"/>
</dbReference>
<dbReference type="InterPro" id="IPR003439">
    <property type="entry name" value="ABC_transporter-like_ATP-bd"/>
</dbReference>
<dbReference type="InterPro" id="IPR050107">
    <property type="entry name" value="ABC_carbohydrate_import_ATPase"/>
</dbReference>
<keyword evidence="7" id="KW-1278">Translocase</keyword>
<evidence type="ECO:0000256" key="1">
    <source>
        <dbReference type="ARBA" id="ARBA00004202"/>
    </source>
</evidence>
<dbReference type="SUPFAM" id="SSF52540">
    <property type="entry name" value="P-loop containing nucleoside triphosphate hydrolases"/>
    <property type="match status" value="2"/>
</dbReference>
<sequence>MGHLLEMNGISKSFSGVNVLNDIHLELEAGEVHALMGENGAGKSTLIKILGGVYKRDSGTISVEGQKIEITDVESAKQHGIRVIHQELMLIPYLTIAENIFLGQEPKNKAGIVDRKKMNRQAQEFLESMGLELTSQQLVGKLNIAQQQMIEIIRAISFGAKIIIMDEPTSSLTDSEVDALFSAIRQLKEKKVGIIYISHRMAELDVIADRITVMRDGQYIDTVKTKEVTGDQLVALMVGRTLGDLYQKHNHSTEEVVLKVKGLASGKEVKKVDFDLKKGEVLGFSGLVGSGRSETMSCIFGLRSMDSGCIYMNDKEIRIRNAKDAMKAGIGFVPEDRKKAGIYATQGIRFNTTIEVLDEFIKRGRYDVKKEIELTRKYVDDVMKTKYSSIEQEIGKLSGGNQQKIIISRWLLVTRSVLILDEPTRGIDIKTKSDIYHLIDKLTEQGLSVIFISSEMPELINMCDRIVVMNQGYTTGILERSEFSQEKIMKLATKEIGR</sequence>
<keyword evidence="2" id="KW-0813">Transport</keyword>
<dbReference type="Pfam" id="PF00005">
    <property type="entry name" value="ABC_tran"/>
    <property type="match status" value="2"/>
</dbReference>
<dbReference type="InterPro" id="IPR017871">
    <property type="entry name" value="ABC_transporter-like_CS"/>
</dbReference>
<evidence type="ECO:0000256" key="2">
    <source>
        <dbReference type="ARBA" id="ARBA00022448"/>
    </source>
</evidence>
<dbReference type="PANTHER" id="PTHR43790:SF9">
    <property type="entry name" value="GALACTOFURANOSE TRANSPORTER ATP-BINDING PROTEIN YTFR"/>
    <property type="match status" value="1"/>
</dbReference>
<protein>
    <submittedName>
        <fullName evidence="10">Ribose transport system ATP-binding protein</fullName>
    </submittedName>
</protein>
<dbReference type="RefSeq" id="WP_091235692.1">
    <property type="nucleotide sequence ID" value="NZ_FMKA01000023.1"/>
</dbReference>
<evidence type="ECO:0000256" key="8">
    <source>
        <dbReference type="ARBA" id="ARBA00023136"/>
    </source>
</evidence>
<organism evidence="10 11">
    <name type="scientific">Anaerobium acetethylicum</name>
    <dbReference type="NCBI Taxonomy" id="1619234"/>
    <lineage>
        <taxon>Bacteria</taxon>
        <taxon>Bacillati</taxon>
        <taxon>Bacillota</taxon>
        <taxon>Clostridia</taxon>
        <taxon>Lachnospirales</taxon>
        <taxon>Lachnospiraceae</taxon>
        <taxon>Anaerobium</taxon>
    </lineage>
</organism>
<dbReference type="InterPro" id="IPR003593">
    <property type="entry name" value="AAA+_ATPase"/>
</dbReference>
<dbReference type="OrthoDB" id="9771863at2"/>
<keyword evidence="5" id="KW-0547">Nucleotide-binding</keyword>
<gene>
    <name evidence="10" type="ORF">SAMN05421730_102333</name>
</gene>
<feature type="domain" description="ABC transporter" evidence="9">
    <location>
        <begin position="5"/>
        <end position="241"/>
    </location>
</feature>
<name>A0A1D3TWI9_9FIRM</name>
<keyword evidence="11" id="KW-1185">Reference proteome</keyword>
<dbReference type="Gene3D" id="3.40.50.300">
    <property type="entry name" value="P-loop containing nucleotide triphosphate hydrolases"/>
    <property type="match status" value="2"/>
</dbReference>
<dbReference type="GO" id="GO:0005886">
    <property type="term" value="C:plasma membrane"/>
    <property type="evidence" value="ECO:0007669"/>
    <property type="project" value="UniProtKB-SubCell"/>
</dbReference>
<evidence type="ECO:0000256" key="7">
    <source>
        <dbReference type="ARBA" id="ARBA00022967"/>
    </source>
</evidence>
<keyword evidence="8" id="KW-0472">Membrane</keyword>
<evidence type="ECO:0000313" key="11">
    <source>
        <dbReference type="Proteomes" id="UP000199315"/>
    </source>
</evidence>